<keyword evidence="2" id="KW-1185">Reference proteome</keyword>
<dbReference type="EMBL" id="VSRR010002322">
    <property type="protein sequence ID" value="MPC30812.1"/>
    <property type="molecule type" value="Genomic_DNA"/>
</dbReference>
<dbReference type="AlphaFoldDB" id="A0A5B7E9Q5"/>
<comment type="caution">
    <text evidence="1">The sequence shown here is derived from an EMBL/GenBank/DDBJ whole genome shotgun (WGS) entry which is preliminary data.</text>
</comment>
<organism evidence="1 2">
    <name type="scientific">Portunus trituberculatus</name>
    <name type="common">Swimming crab</name>
    <name type="synonym">Neptunus trituberculatus</name>
    <dbReference type="NCBI Taxonomy" id="210409"/>
    <lineage>
        <taxon>Eukaryota</taxon>
        <taxon>Metazoa</taxon>
        <taxon>Ecdysozoa</taxon>
        <taxon>Arthropoda</taxon>
        <taxon>Crustacea</taxon>
        <taxon>Multicrustacea</taxon>
        <taxon>Malacostraca</taxon>
        <taxon>Eumalacostraca</taxon>
        <taxon>Eucarida</taxon>
        <taxon>Decapoda</taxon>
        <taxon>Pleocyemata</taxon>
        <taxon>Brachyura</taxon>
        <taxon>Eubrachyura</taxon>
        <taxon>Portunoidea</taxon>
        <taxon>Portunidae</taxon>
        <taxon>Portuninae</taxon>
        <taxon>Portunus</taxon>
    </lineage>
</organism>
<sequence>MFATFDFTTSKFMVRQSCNIVPQSLALQSRQTGGASPRRAEDHLKNPSDNVWFARFYKQQVYTVEQAFTMHRETHHPTQLDLPDALLHTEVELDMSTDKTV</sequence>
<accession>A0A5B7E9Q5</accession>
<proteinExistence type="predicted"/>
<protein>
    <submittedName>
        <fullName evidence="1">Uncharacterized protein</fullName>
    </submittedName>
</protein>
<dbReference type="OrthoDB" id="1747252at2759"/>
<gene>
    <name evidence="1" type="ORF">E2C01_024081</name>
</gene>
<name>A0A5B7E9Q5_PORTR</name>
<evidence type="ECO:0000313" key="1">
    <source>
        <dbReference type="EMBL" id="MPC30812.1"/>
    </source>
</evidence>
<reference evidence="1 2" key="1">
    <citation type="submission" date="2019-05" db="EMBL/GenBank/DDBJ databases">
        <title>Another draft genome of Portunus trituberculatus and its Hox gene families provides insights of decapod evolution.</title>
        <authorList>
            <person name="Jeong J.-H."/>
            <person name="Song I."/>
            <person name="Kim S."/>
            <person name="Choi T."/>
            <person name="Kim D."/>
            <person name="Ryu S."/>
            <person name="Kim W."/>
        </authorList>
    </citation>
    <scope>NUCLEOTIDE SEQUENCE [LARGE SCALE GENOMIC DNA]</scope>
    <source>
        <tissue evidence="1">Muscle</tissue>
    </source>
</reference>
<dbReference type="Proteomes" id="UP000324222">
    <property type="component" value="Unassembled WGS sequence"/>
</dbReference>
<evidence type="ECO:0000313" key="2">
    <source>
        <dbReference type="Proteomes" id="UP000324222"/>
    </source>
</evidence>